<feature type="domain" description="Guanylate cyclase" evidence="2">
    <location>
        <begin position="226"/>
        <end position="361"/>
    </location>
</feature>
<dbReference type="Gene3D" id="3.30.70.1230">
    <property type="entry name" value="Nucleotide cyclase"/>
    <property type="match status" value="1"/>
</dbReference>
<dbReference type="Proteomes" id="UP000319732">
    <property type="component" value="Unassembled WGS sequence"/>
</dbReference>
<dbReference type="CDD" id="cd07302">
    <property type="entry name" value="CHD"/>
    <property type="match status" value="1"/>
</dbReference>
<dbReference type="EMBL" id="VHSG01000042">
    <property type="protein sequence ID" value="TQV66293.1"/>
    <property type="molecule type" value="Genomic_DNA"/>
</dbReference>
<proteinExistence type="predicted"/>
<protein>
    <submittedName>
        <fullName evidence="3">Adenylate/guanylate cyclase domain-containing protein</fullName>
    </submittedName>
</protein>
<dbReference type="InterPro" id="IPR050697">
    <property type="entry name" value="Adenylyl/Guanylyl_Cyclase_3/4"/>
</dbReference>
<dbReference type="InterPro" id="IPR001054">
    <property type="entry name" value="A/G_cyclase"/>
</dbReference>
<gene>
    <name evidence="3" type="ORF">FKG94_27250</name>
</gene>
<feature type="transmembrane region" description="Helical" evidence="1">
    <location>
        <begin position="84"/>
        <end position="111"/>
    </location>
</feature>
<name>A0A545SMV1_9GAMM</name>
<comment type="caution">
    <text evidence="3">The sequence shown here is derived from an EMBL/GenBank/DDBJ whole genome shotgun (WGS) entry which is preliminary data.</text>
</comment>
<accession>A0A545SMV1</accession>
<dbReference type="GO" id="GO:0035556">
    <property type="term" value="P:intracellular signal transduction"/>
    <property type="evidence" value="ECO:0007669"/>
    <property type="project" value="InterPro"/>
</dbReference>
<dbReference type="RefSeq" id="WP_142930118.1">
    <property type="nucleotide sequence ID" value="NZ_ML660117.1"/>
</dbReference>
<reference evidence="3 4" key="1">
    <citation type="submission" date="2019-06" db="EMBL/GenBank/DDBJ databases">
        <title>Whole genome sequence for Cellvibrionaceae sp. R142.</title>
        <authorList>
            <person name="Wang G."/>
        </authorList>
    </citation>
    <scope>NUCLEOTIDE SEQUENCE [LARGE SCALE GENOMIC DNA]</scope>
    <source>
        <strain evidence="3 4">R142</strain>
    </source>
</reference>
<feature type="transmembrane region" description="Helical" evidence="1">
    <location>
        <begin position="151"/>
        <end position="171"/>
    </location>
</feature>
<dbReference type="PANTHER" id="PTHR43081">
    <property type="entry name" value="ADENYLATE CYCLASE, TERMINAL-DIFFERENTIATION SPECIFIC-RELATED"/>
    <property type="match status" value="1"/>
</dbReference>
<evidence type="ECO:0000313" key="3">
    <source>
        <dbReference type="EMBL" id="TQV66293.1"/>
    </source>
</evidence>
<evidence type="ECO:0000313" key="4">
    <source>
        <dbReference type="Proteomes" id="UP000319732"/>
    </source>
</evidence>
<keyword evidence="1" id="KW-1133">Transmembrane helix</keyword>
<keyword evidence="1" id="KW-0472">Membrane</keyword>
<dbReference type="Pfam" id="PF00211">
    <property type="entry name" value="Guanylate_cyc"/>
    <property type="match status" value="1"/>
</dbReference>
<dbReference type="GO" id="GO:0004016">
    <property type="term" value="F:adenylate cyclase activity"/>
    <property type="evidence" value="ECO:0007669"/>
    <property type="project" value="UniProtKB-ARBA"/>
</dbReference>
<dbReference type="InterPro" id="IPR029787">
    <property type="entry name" value="Nucleotide_cyclase"/>
</dbReference>
<dbReference type="PANTHER" id="PTHR43081:SF18">
    <property type="entry name" value="BLL7624 PROTEIN"/>
    <property type="match status" value="1"/>
</dbReference>
<feature type="transmembrane region" description="Helical" evidence="1">
    <location>
        <begin position="20"/>
        <end position="40"/>
    </location>
</feature>
<evidence type="ECO:0000256" key="1">
    <source>
        <dbReference type="SAM" id="Phobius"/>
    </source>
</evidence>
<dbReference type="SMART" id="SM00044">
    <property type="entry name" value="CYCc"/>
    <property type="match status" value="1"/>
</dbReference>
<keyword evidence="1" id="KW-0812">Transmembrane</keyword>
<dbReference type="GO" id="GO:0006171">
    <property type="term" value="P:cAMP biosynthetic process"/>
    <property type="evidence" value="ECO:0007669"/>
    <property type="project" value="TreeGrafter"/>
</dbReference>
<evidence type="ECO:0000259" key="2">
    <source>
        <dbReference type="PROSITE" id="PS50125"/>
    </source>
</evidence>
<keyword evidence="4" id="KW-1185">Reference proteome</keyword>
<dbReference type="AlphaFoldDB" id="A0A545SMV1"/>
<organism evidence="3 4">
    <name type="scientific">Exilibacterium tricleocarpae</name>
    <dbReference type="NCBI Taxonomy" id="2591008"/>
    <lineage>
        <taxon>Bacteria</taxon>
        <taxon>Pseudomonadati</taxon>
        <taxon>Pseudomonadota</taxon>
        <taxon>Gammaproteobacteria</taxon>
        <taxon>Cellvibrionales</taxon>
        <taxon>Cellvibrionaceae</taxon>
        <taxon>Exilibacterium</taxon>
    </lineage>
</organism>
<feature type="transmembrane region" description="Helical" evidence="1">
    <location>
        <begin position="46"/>
        <end position="63"/>
    </location>
</feature>
<sequence length="460" mass="50952">MDNESSGKHKKSTRVVSPLYFRVILILTGAGALAEALSWAQLNAGAAALCVLMVVYTVATLLAEKNVAGERIEKLKAWMGSADAGLIGAALAATAFSPLPCILLVICLQFHALLNGGMRRWARDTLGLAVGAGAGVLIQPPAWPLAWQWEFNAVSLTGAVIYFVTYGLFLFERTTALSRQNQQLQNEQHKYKLRAYKLSRYLPPPVWNAVNKGDDKALKTCRKRLTVFFSDIKGFSRLSEELEAETLTDILNTYLTEMAKIATHHGGTIDKFIGDAIMITFGDGSNKGVKADALDCLAMAIAMKKRMKVLQQQWYNQGVGKPLRIRMGINTGYCTVGTFGTNHHLDYTVLGTHVNLASRLESAAEPGEILISYETWSLVKDVIMCRDKGNILVKGFSYPVKVYQVADFRKDLGKEQSYFEDNAEGFNLHLDLEKVRNYDKERVIESLETAADKLREKVIT</sequence>
<dbReference type="SUPFAM" id="SSF55073">
    <property type="entry name" value="Nucleotide cyclase"/>
    <property type="match status" value="1"/>
</dbReference>
<dbReference type="PROSITE" id="PS50125">
    <property type="entry name" value="GUANYLATE_CYCLASE_2"/>
    <property type="match status" value="1"/>
</dbReference>
<dbReference type="OrthoDB" id="9806704at2"/>